<dbReference type="GeneID" id="9063594"/>
<dbReference type="EMBL" id="GG672918">
    <property type="protein sequence ID" value="EER16519.1"/>
    <property type="molecule type" value="Genomic_DNA"/>
</dbReference>
<accession>C5KGG3</accession>
<reference evidence="1 2" key="1">
    <citation type="submission" date="2008-07" db="EMBL/GenBank/DDBJ databases">
        <authorList>
            <person name="El-Sayed N."/>
            <person name="Caler E."/>
            <person name="Inman J."/>
            <person name="Amedeo P."/>
            <person name="Hass B."/>
            <person name="Wortman J."/>
        </authorList>
    </citation>
    <scope>NUCLEOTIDE SEQUENCE [LARGE SCALE GENOMIC DNA]</scope>
    <source>
        <strain evidence="2">ATCC 50983 / TXsc</strain>
    </source>
</reference>
<protein>
    <submittedName>
        <fullName evidence="1">Uncharacterized protein</fullName>
    </submittedName>
</protein>
<dbReference type="InParanoid" id="C5KGG3"/>
<dbReference type="Proteomes" id="UP000007800">
    <property type="component" value="Unassembled WGS sequence"/>
</dbReference>
<name>C5KGG3_PERM5</name>
<keyword evidence="2" id="KW-1185">Reference proteome</keyword>
<dbReference type="AlphaFoldDB" id="C5KGG3"/>
<evidence type="ECO:0000313" key="2">
    <source>
        <dbReference type="Proteomes" id="UP000007800"/>
    </source>
</evidence>
<dbReference type="OrthoDB" id="10398375at2759"/>
<organism evidence="2">
    <name type="scientific">Perkinsus marinus (strain ATCC 50983 / TXsc)</name>
    <dbReference type="NCBI Taxonomy" id="423536"/>
    <lineage>
        <taxon>Eukaryota</taxon>
        <taxon>Sar</taxon>
        <taxon>Alveolata</taxon>
        <taxon>Perkinsozoa</taxon>
        <taxon>Perkinsea</taxon>
        <taxon>Perkinsida</taxon>
        <taxon>Perkinsidae</taxon>
        <taxon>Perkinsus</taxon>
    </lineage>
</organism>
<dbReference type="RefSeq" id="XP_002784723.1">
    <property type="nucleotide sequence ID" value="XM_002784677.1"/>
</dbReference>
<evidence type="ECO:0000313" key="1">
    <source>
        <dbReference type="EMBL" id="EER16519.1"/>
    </source>
</evidence>
<sequence>MTKDSSIAPPFLLEIPDVGNPFDDDDLSTSQTTAEGFSHPSGPAAEVVFGLDSDARNCCCRCVTSEGVSTFYCCPVCEALLCSQCLLELRADCGPEELSCPLCGDSTTARVSMNRHAALLKAAGEARVDVRTAWSGLLNFRRGTGESDDEEETPELVVGESLDIFRFSLVPSVIQMEEGIQHPTGHGIMLRMNLLTCHNVD</sequence>
<gene>
    <name evidence="1" type="ORF">Pmar_PMAR021119</name>
</gene>
<proteinExistence type="predicted"/>